<comment type="caution">
    <text evidence="1">The sequence shown here is derived from an EMBL/GenBank/DDBJ whole genome shotgun (WGS) entry which is preliminary data.</text>
</comment>
<proteinExistence type="predicted"/>
<reference evidence="1 2" key="1">
    <citation type="submission" date="2019-08" db="EMBL/GenBank/DDBJ databases">
        <title>The genome of the soybean aphid Biotype 1, its phylome, world population structure and adaptation to the North American continent.</title>
        <authorList>
            <person name="Giordano R."/>
            <person name="Donthu R.K."/>
            <person name="Hernandez A.G."/>
            <person name="Wright C.L."/>
            <person name="Zimin A.V."/>
        </authorList>
    </citation>
    <scope>NUCLEOTIDE SEQUENCE [LARGE SCALE GENOMIC DNA]</scope>
    <source>
        <tissue evidence="1">Whole aphids</tissue>
    </source>
</reference>
<name>A0A6G0T135_APHGL</name>
<evidence type="ECO:0000313" key="1">
    <source>
        <dbReference type="EMBL" id="KAE9524343.1"/>
    </source>
</evidence>
<keyword evidence="2" id="KW-1185">Reference proteome</keyword>
<protein>
    <submittedName>
        <fullName evidence="1">Uncharacterized protein</fullName>
    </submittedName>
</protein>
<sequence>MPFICYFSTTEDPFLPIPPVSMTDKFDLAKTSDITNVKHKSANEQNKIRQRQKNFAKTSMMGILLIQNHSHDQIILLKVKKNHAVVKYYIKMIWTYSLSIILAGYQSDHIRLVSDKTTAVPNVSPTACYVMPWHDGSSWPCNSFGIIAIDILQQSTNCRSSSDKKKKTIEYDFFICKLLFYFTTNYFESILL</sequence>
<accession>A0A6G0T135</accession>
<dbReference type="Proteomes" id="UP000475862">
    <property type="component" value="Unassembled WGS sequence"/>
</dbReference>
<gene>
    <name evidence="1" type="ORF">AGLY_015382</name>
</gene>
<dbReference type="AlphaFoldDB" id="A0A6G0T135"/>
<organism evidence="1 2">
    <name type="scientific">Aphis glycines</name>
    <name type="common">Soybean aphid</name>
    <dbReference type="NCBI Taxonomy" id="307491"/>
    <lineage>
        <taxon>Eukaryota</taxon>
        <taxon>Metazoa</taxon>
        <taxon>Ecdysozoa</taxon>
        <taxon>Arthropoda</taxon>
        <taxon>Hexapoda</taxon>
        <taxon>Insecta</taxon>
        <taxon>Pterygota</taxon>
        <taxon>Neoptera</taxon>
        <taxon>Paraneoptera</taxon>
        <taxon>Hemiptera</taxon>
        <taxon>Sternorrhyncha</taxon>
        <taxon>Aphidomorpha</taxon>
        <taxon>Aphidoidea</taxon>
        <taxon>Aphididae</taxon>
        <taxon>Aphidini</taxon>
        <taxon>Aphis</taxon>
        <taxon>Aphis</taxon>
    </lineage>
</organism>
<dbReference type="EMBL" id="VYZN01000070">
    <property type="protein sequence ID" value="KAE9524343.1"/>
    <property type="molecule type" value="Genomic_DNA"/>
</dbReference>
<evidence type="ECO:0000313" key="2">
    <source>
        <dbReference type="Proteomes" id="UP000475862"/>
    </source>
</evidence>